<dbReference type="EMBL" id="CP054038">
    <property type="protein sequence ID" value="QKJ19471.1"/>
    <property type="molecule type" value="Genomic_DNA"/>
</dbReference>
<sequence length="250" mass="27365">MTTNDSAAKAQPAPAWGCRTDDILVAHAVFRRLFSLLPPAVRAAEDFDQAHARRVCARIRLATSGLHHHHRTEDTMLWDRLEDRAPTCALHVGLMRAQHDDIAAQLEVIDGLAAAWRLDGDPDIRDRLAERLVDVDHALRTHLRDEEAKVLPVVAVVMSQLEWDDVGARARRGTAPQTAFAMLGLMLAEADPAQRAEFEAHIPRIARVLYSLFGHVQYDRLLADLAPAPASPGTGFGAAPSTGARVPRAA</sequence>
<protein>
    <submittedName>
        <fullName evidence="2">Hemerythrin domain-containing protein</fullName>
    </submittedName>
</protein>
<proteinExistence type="predicted"/>
<evidence type="ECO:0000313" key="3">
    <source>
        <dbReference type="Proteomes" id="UP000502498"/>
    </source>
</evidence>
<dbReference type="Proteomes" id="UP000502498">
    <property type="component" value="Chromosome"/>
</dbReference>
<dbReference type="InterPro" id="IPR012312">
    <property type="entry name" value="Hemerythrin-like"/>
</dbReference>
<evidence type="ECO:0000313" key="2">
    <source>
        <dbReference type="EMBL" id="QKJ19471.1"/>
    </source>
</evidence>
<reference evidence="2 3" key="1">
    <citation type="submission" date="2020-05" db="EMBL/GenBank/DDBJ databases">
        <title>Strain PA2F3 complete genome.</title>
        <authorList>
            <person name="Kim Y.-S."/>
            <person name="Kim S.-J."/>
            <person name="Jung H.-k."/>
            <person name="Kim S.-E."/>
            <person name="Kim K.-H."/>
        </authorList>
    </citation>
    <scope>NUCLEOTIDE SEQUENCE [LARGE SCALE GENOMIC DNA]</scope>
    <source>
        <strain evidence="2 3">PA2F3</strain>
    </source>
</reference>
<dbReference type="AlphaFoldDB" id="A0A7D4Q2J5"/>
<name>A0A7D4Q2J5_9MICO</name>
<dbReference type="RefSeq" id="WP_172989910.1">
    <property type="nucleotide sequence ID" value="NZ_CP054038.1"/>
</dbReference>
<feature type="domain" description="Hemerythrin-like" evidence="1">
    <location>
        <begin position="22"/>
        <end position="153"/>
    </location>
</feature>
<gene>
    <name evidence="2" type="ORF">HQM25_08925</name>
</gene>
<evidence type="ECO:0000259" key="1">
    <source>
        <dbReference type="Pfam" id="PF01814"/>
    </source>
</evidence>
<dbReference type="Gene3D" id="1.20.120.520">
    <property type="entry name" value="nmb1532 protein domain like"/>
    <property type="match status" value="1"/>
</dbReference>
<accession>A0A7D4Q2J5</accession>
<organism evidence="2 3">
    <name type="scientific">Microbacterium hominis</name>
    <dbReference type="NCBI Taxonomy" id="162426"/>
    <lineage>
        <taxon>Bacteria</taxon>
        <taxon>Bacillati</taxon>
        <taxon>Actinomycetota</taxon>
        <taxon>Actinomycetes</taxon>
        <taxon>Micrococcales</taxon>
        <taxon>Microbacteriaceae</taxon>
        <taxon>Microbacterium</taxon>
    </lineage>
</organism>
<dbReference type="Pfam" id="PF01814">
    <property type="entry name" value="Hemerythrin"/>
    <property type="match status" value="1"/>
</dbReference>
<dbReference type="CDD" id="cd12108">
    <property type="entry name" value="Hr-like"/>
    <property type="match status" value="1"/>
</dbReference>